<sequence>MKADLEAYESLKNDSDKLTKAFCYIYKRKKVSEENFNKEFCDYLYYWIGEKVFNALIDKSYFPDIINMLYHELNKTDISPICNPLYEDISIDTFRNNKLLYEYSKDHVNIAHHTVYVNVTCDEEYNKVMRNYIDTYKDAYSDCYEKNQQRYDCNTFINLFQKEQYSKLSSFNCKVPQKEVETLDVQEAPTDPGDVRDGHPFIARATGPDIIPEQKNTDDSDRNHRSETSDMSVDDATIQLDGKSENAYSKNVVNTALPVLAASSFTFLLYKVISNIIQIYEIIFYM</sequence>
<evidence type="ECO:0000313" key="3">
    <source>
        <dbReference type="Proteomes" id="UP000196402"/>
    </source>
</evidence>
<dbReference type="EMBL" id="FLYH01000062">
    <property type="protein sequence ID" value="SCA59696.1"/>
    <property type="molecule type" value="Genomic_DNA"/>
</dbReference>
<dbReference type="InterPro" id="IPR008780">
    <property type="entry name" value="Plasmodium_Vir"/>
</dbReference>
<evidence type="ECO:0000313" key="2">
    <source>
        <dbReference type="EMBL" id="SCA59696.1"/>
    </source>
</evidence>
<name>A0A1G4E3N0_PLAVI</name>
<feature type="region of interest" description="Disordered" evidence="1">
    <location>
        <begin position="206"/>
        <end position="235"/>
    </location>
</feature>
<dbReference type="Proteomes" id="UP000196402">
    <property type="component" value="Unassembled WGS sequence"/>
</dbReference>
<proteinExistence type="predicted"/>
<dbReference type="Pfam" id="PF05795">
    <property type="entry name" value="Plasmodium_Vir"/>
    <property type="match status" value="1"/>
</dbReference>
<reference evidence="2 3" key="1">
    <citation type="submission" date="2016-07" db="EMBL/GenBank/DDBJ databases">
        <authorList>
            <consortium name="Pathogen Informatics"/>
        </authorList>
    </citation>
    <scope>NUCLEOTIDE SEQUENCE [LARGE SCALE GENOMIC DNA]</scope>
</reference>
<accession>A0A1G4E3N0</accession>
<feature type="compositionally biased region" description="Basic and acidic residues" evidence="1">
    <location>
        <begin position="215"/>
        <end position="228"/>
    </location>
</feature>
<dbReference type="VEuPathDB" id="PlasmoDB:PVPAM_080009700"/>
<organism evidence="2 3">
    <name type="scientific">Plasmodium vivax</name>
    <name type="common">malaria parasite P. vivax</name>
    <dbReference type="NCBI Taxonomy" id="5855"/>
    <lineage>
        <taxon>Eukaryota</taxon>
        <taxon>Sar</taxon>
        <taxon>Alveolata</taxon>
        <taxon>Apicomplexa</taxon>
        <taxon>Aconoidasida</taxon>
        <taxon>Haemosporida</taxon>
        <taxon>Plasmodiidae</taxon>
        <taxon>Plasmodium</taxon>
        <taxon>Plasmodium (Plasmodium)</taxon>
    </lineage>
</organism>
<dbReference type="AlphaFoldDB" id="A0A1G4E3N0"/>
<protein>
    <submittedName>
        <fullName evidence="2">Vir protein, putative</fullName>
    </submittedName>
</protein>
<evidence type="ECO:0000256" key="1">
    <source>
        <dbReference type="SAM" id="MobiDB-lite"/>
    </source>
</evidence>
<gene>
    <name evidence="2" type="ORF">PVT01_000034100</name>
</gene>
<dbReference type="VEuPathDB" id="PlasmoDB:PVW1_080045900"/>